<dbReference type="Proteomes" id="UP001499967">
    <property type="component" value="Unassembled WGS sequence"/>
</dbReference>
<evidence type="ECO:0000313" key="2">
    <source>
        <dbReference type="EMBL" id="GAA0910842.1"/>
    </source>
</evidence>
<dbReference type="EMBL" id="BAAAHP010000366">
    <property type="protein sequence ID" value="GAA0910842.1"/>
    <property type="molecule type" value="Genomic_DNA"/>
</dbReference>
<sequence length="81" mass="8588">MKQSITVAAFASTCIGELEKSCWLIATPDPYRGSRVHHMTSCGTSAAAVPQEPGHPQPDREAASSEVVYESLAGARRGVVM</sequence>
<name>A0ABN1NKQ7_9PSEU</name>
<organism evidence="2 3">
    <name type="scientific">Pseudonocardia zijingensis</name>
    <dbReference type="NCBI Taxonomy" id="153376"/>
    <lineage>
        <taxon>Bacteria</taxon>
        <taxon>Bacillati</taxon>
        <taxon>Actinomycetota</taxon>
        <taxon>Actinomycetes</taxon>
        <taxon>Pseudonocardiales</taxon>
        <taxon>Pseudonocardiaceae</taxon>
        <taxon>Pseudonocardia</taxon>
    </lineage>
</organism>
<feature type="region of interest" description="Disordered" evidence="1">
    <location>
        <begin position="45"/>
        <end position="64"/>
    </location>
</feature>
<evidence type="ECO:0000256" key="1">
    <source>
        <dbReference type="SAM" id="MobiDB-lite"/>
    </source>
</evidence>
<protein>
    <submittedName>
        <fullName evidence="2">Uncharacterized protein</fullName>
    </submittedName>
</protein>
<keyword evidence="3" id="KW-1185">Reference proteome</keyword>
<accession>A0ABN1NKQ7</accession>
<gene>
    <name evidence="2" type="ORF">GCM10009559_81820</name>
</gene>
<evidence type="ECO:0000313" key="3">
    <source>
        <dbReference type="Proteomes" id="UP001499967"/>
    </source>
</evidence>
<reference evidence="2 3" key="1">
    <citation type="journal article" date="2019" name="Int. J. Syst. Evol. Microbiol.">
        <title>The Global Catalogue of Microorganisms (GCM) 10K type strain sequencing project: providing services to taxonomists for standard genome sequencing and annotation.</title>
        <authorList>
            <consortium name="The Broad Institute Genomics Platform"/>
            <consortium name="The Broad Institute Genome Sequencing Center for Infectious Disease"/>
            <person name="Wu L."/>
            <person name="Ma J."/>
        </authorList>
    </citation>
    <scope>NUCLEOTIDE SEQUENCE [LARGE SCALE GENOMIC DNA]</scope>
    <source>
        <strain evidence="2 3">JCM 11117</strain>
    </source>
</reference>
<comment type="caution">
    <text evidence="2">The sequence shown here is derived from an EMBL/GenBank/DDBJ whole genome shotgun (WGS) entry which is preliminary data.</text>
</comment>
<proteinExistence type="predicted"/>